<evidence type="ECO:0000313" key="2">
    <source>
        <dbReference type="Proteomes" id="UP000257032"/>
    </source>
</evidence>
<dbReference type="Proteomes" id="UP000257032">
    <property type="component" value="Unassembled WGS sequence"/>
</dbReference>
<accession>A0A3D8VCB1</accession>
<reference evidence="1 2" key="1">
    <citation type="submission" date="2018-08" db="EMBL/GenBank/DDBJ databases">
        <title>Genome sequence of strict halophilic Halobacillus trueperi SS1 isolated from Lunsu, a salty water body of North West Himalayas.</title>
        <authorList>
            <person name="Gupta S."/>
            <person name="Sharma P."/>
            <person name="Dev K."/>
            <person name="Baumler D."/>
            <person name="Sourirajan A."/>
        </authorList>
    </citation>
    <scope>NUCLEOTIDE SEQUENCE [LARGE SCALE GENOMIC DNA]</scope>
    <source>
        <strain evidence="1 2">SS1</strain>
    </source>
</reference>
<dbReference type="EMBL" id="QTLC01000082">
    <property type="protein sequence ID" value="RDY66671.1"/>
    <property type="molecule type" value="Genomic_DNA"/>
</dbReference>
<proteinExistence type="predicted"/>
<organism evidence="1 2">
    <name type="scientific">Halobacillus trueperi</name>
    <dbReference type="NCBI Taxonomy" id="156205"/>
    <lineage>
        <taxon>Bacteria</taxon>
        <taxon>Bacillati</taxon>
        <taxon>Bacillota</taxon>
        <taxon>Bacilli</taxon>
        <taxon>Bacillales</taxon>
        <taxon>Bacillaceae</taxon>
        <taxon>Halobacillus</taxon>
    </lineage>
</organism>
<comment type="caution">
    <text evidence="1">The sequence shown here is derived from an EMBL/GenBank/DDBJ whole genome shotgun (WGS) entry which is preliminary data.</text>
</comment>
<protein>
    <submittedName>
        <fullName evidence="1">IS4 family transposase</fullName>
    </submittedName>
</protein>
<name>A0A3D8VCB1_9BACI</name>
<dbReference type="AlphaFoldDB" id="A0A3D8VCB1"/>
<feature type="non-terminal residue" evidence="1">
    <location>
        <position position="1"/>
    </location>
</feature>
<sequence length="66" mass="7416">RDLGYYSASIIREIFKSEASLITRVPSQTKFWLGSKKEGWTQVKPEEDLKGCDGGETVDYGFIKVG</sequence>
<evidence type="ECO:0000313" key="1">
    <source>
        <dbReference type="EMBL" id="RDY66671.1"/>
    </source>
</evidence>
<gene>
    <name evidence="1" type="ORF">DXT76_20430</name>
</gene>
<feature type="non-terminal residue" evidence="1">
    <location>
        <position position="66"/>
    </location>
</feature>